<feature type="region of interest" description="Disordered" evidence="1">
    <location>
        <begin position="1"/>
        <end position="34"/>
    </location>
</feature>
<name>A0A5C2SMH1_9APHY</name>
<keyword evidence="3" id="KW-1185">Reference proteome</keyword>
<evidence type="ECO:0000313" key="3">
    <source>
        <dbReference type="Proteomes" id="UP000313359"/>
    </source>
</evidence>
<evidence type="ECO:0000256" key="1">
    <source>
        <dbReference type="SAM" id="MobiDB-lite"/>
    </source>
</evidence>
<sequence length="282" mass="30093">MSPTDAIAPPLFPLSDTYSSGMSPTSSHGDSSFTPADALQKISLVQHKNTVPKNVDADNNVSEILDDYNADPTAELNTSAHGRSPTDAIASSLVLPSYMYSSTLSPASSHSDPFTPADALQMMSLVQDEDTLGNVESKNDPDVQTSDPDASAHGMSPADAIASSLVPPSDTYSSGISPTSSHITPSTPTNAFQMMPTQRKDVPENSNADNDVSELSPISDLDMSAHGMNNKDVQETVDTDNMMRDMSNCIDTPSRGLTRLRMVLHPVFRSLLTSNSTTYYSL</sequence>
<dbReference type="EMBL" id="ML122254">
    <property type="protein sequence ID" value="RPD64299.1"/>
    <property type="molecule type" value="Genomic_DNA"/>
</dbReference>
<accession>A0A5C2SMH1</accession>
<feature type="compositionally biased region" description="Low complexity" evidence="1">
    <location>
        <begin position="169"/>
        <end position="189"/>
    </location>
</feature>
<dbReference type="Proteomes" id="UP000313359">
    <property type="component" value="Unassembled WGS sequence"/>
</dbReference>
<feature type="compositionally biased region" description="Polar residues" evidence="1">
    <location>
        <begin position="16"/>
        <end position="34"/>
    </location>
</feature>
<organism evidence="2 3">
    <name type="scientific">Lentinus tigrinus ALCF2SS1-6</name>
    <dbReference type="NCBI Taxonomy" id="1328759"/>
    <lineage>
        <taxon>Eukaryota</taxon>
        <taxon>Fungi</taxon>
        <taxon>Dikarya</taxon>
        <taxon>Basidiomycota</taxon>
        <taxon>Agaricomycotina</taxon>
        <taxon>Agaricomycetes</taxon>
        <taxon>Polyporales</taxon>
        <taxon>Polyporaceae</taxon>
        <taxon>Lentinus</taxon>
    </lineage>
</organism>
<evidence type="ECO:0000313" key="2">
    <source>
        <dbReference type="EMBL" id="RPD64299.1"/>
    </source>
</evidence>
<dbReference type="AlphaFoldDB" id="A0A5C2SMH1"/>
<gene>
    <name evidence="2" type="ORF">L227DRAFT_607973</name>
</gene>
<reference evidence="2" key="1">
    <citation type="journal article" date="2018" name="Genome Biol. Evol.">
        <title>Genomics and development of Lentinus tigrinus, a white-rot wood-decaying mushroom with dimorphic fruiting bodies.</title>
        <authorList>
            <person name="Wu B."/>
            <person name="Xu Z."/>
            <person name="Knudson A."/>
            <person name="Carlson A."/>
            <person name="Chen N."/>
            <person name="Kovaka S."/>
            <person name="LaButti K."/>
            <person name="Lipzen A."/>
            <person name="Pennachio C."/>
            <person name="Riley R."/>
            <person name="Schakwitz W."/>
            <person name="Umezawa K."/>
            <person name="Ohm R.A."/>
            <person name="Grigoriev I.V."/>
            <person name="Nagy L.G."/>
            <person name="Gibbons J."/>
            <person name="Hibbett D."/>
        </authorList>
    </citation>
    <scope>NUCLEOTIDE SEQUENCE [LARGE SCALE GENOMIC DNA]</scope>
    <source>
        <strain evidence="2">ALCF2SS1-6</strain>
    </source>
</reference>
<feature type="region of interest" description="Disordered" evidence="1">
    <location>
        <begin position="133"/>
        <end position="229"/>
    </location>
</feature>
<proteinExistence type="predicted"/>
<protein>
    <submittedName>
        <fullName evidence="2">Uncharacterized protein</fullName>
    </submittedName>
</protein>
<dbReference type="STRING" id="1328759.A0A5C2SMH1"/>